<comment type="caution">
    <text evidence="2">The sequence shown here is derived from an EMBL/GenBank/DDBJ whole genome shotgun (WGS) entry which is preliminary data.</text>
</comment>
<dbReference type="Pfam" id="PF24476">
    <property type="entry name" value="DUF7580"/>
    <property type="match status" value="1"/>
</dbReference>
<proteinExistence type="predicted"/>
<sequence length="447" mass="49759">MADLATVEKVNALDCGTVASRTIGGVVSVSGSILYGNCLEPKREIPSDYSDPLTWELVRKFNVKSCDETRKNVRIVHEALAAAWSKNCADPSNVELIWQHTGLKEGGQLCLSVPEHGVNLPSECAVNSSLSSTTRLEPPPTLLPEEHKVYIAEKIAREKKGQHASLQLDCLGLNNNNLPKTQLITRLCSLISQKEWDGYLLHTDTAEEMIIHMKKVISPSPMFSSLPLESVISDHYFTSGKGKQVAHIRLSRKERLGIAAAVVWAVLVLCGTPWLEEGWLGKEDITLLIDPPIQEKTFGRPKTYPTLSHTFMSQKEPSEPLGSFHPDRYFETQIRHKTLFALGVLLIELGLNKTLNQLRRDMNTEVCETSVQDAYMTANQVIESQEIELELGESYANAVQRCIQCHFLGPASTLNFLYSGFRNQFFTKVVAPVQATFDAQITSVKSH</sequence>
<dbReference type="AlphaFoldDB" id="A0A7C8IUH0"/>
<dbReference type="Proteomes" id="UP000481858">
    <property type="component" value="Unassembled WGS sequence"/>
</dbReference>
<protein>
    <recommendedName>
        <fullName evidence="1">DUF7580 domain-containing protein</fullName>
    </recommendedName>
</protein>
<dbReference type="EMBL" id="WUBL01000021">
    <property type="protein sequence ID" value="KAF2970578.1"/>
    <property type="molecule type" value="Genomic_DNA"/>
</dbReference>
<dbReference type="InterPro" id="IPR056002">
    <property type="entry name" value="DUF7580"/>
</dbReference>
<evidence type="ECO:0000313" key="3">
    <source>
        <dbReference type="Proteomes" id="UP000481858"/>
    </source>
</evidence>
<dbReference type="PANTHER" id="PTHR35186">
    <property type="entry name" value="ANK_REP_REGION DOMAIN-CONTAINING PROTEIN"/>
    <property type="match status" value="1"/>
</dbReference>
<reference evidence="2 3" key="1">
    <citation type="submission" date="2019-12" db="EMBL/GenBank/DDBJ databases">
        <title>Draft genome sequence of the ascomycete Xylaria multiplex DSM 110363.</title>
        <authorList>
            <person name="Buettner E."/>
            <person name="Kellner H."/>
        </authorList>
    </citation>
    <scope>NUCLEOTIDE SEQUENCE [LARGE SCALE GENOMIC DNA]</scope>
    <source>
        <strain evidence="2 3">DSM 110363</strain>
    </source>
</reference>
<dbReference type="PANTHER" id="PTHR35186:SF4">
    <property type="entry name" value="PRION-INHIBITION AND PROPAGATION HELO DOMAIN-CONTAINING PROTEIN"/>
    <property type="match status" value="1"/>
</dbReference>
<keyword evidence="3" id="KW-1185">Reference proteome</keyword>
<evidence type="ECO:0000313" key="2">
    <source>
        <dbReference type="EMBL" id="KAF2970578.1"/>
    </source>
</evidence>
<dbReference type="OrthoDB" id="3565018at2759"/>
<dbReference type="InParanoid" id="A0A7C8IUH0"/>
<evidence type="ECO:0000259" key="1">
    <source>
        <dbReference type="Pfam" id="PF24476"/>
    </source>
</evidence>
<feature type="domain" description="DUF7580" evidence="1">
    <location>
        <begin position="181"/>
        <end position="435"/>
    </location>
</feature>
<name>A0A7C8IUH0_9PEZI</name>
<organism evidence="2 3">
    <name type="scientific">Xylaria multiplex</name>
    <dbReference type="NCBI Taxonomy" id="323545"/>
    <lineage>
        <taxon>Eukaryota</taxon>
        <taxon>Fungi</taxon>
        <taxon>Dikarya</taxon>
        <taxon>Ascomycota</taxon>
        <taxon>Pezizomycotina</taxon>
        <taxon>Sordariomycetes</taxon>
        <taxon>Xylariomycetidae</taxon>
        <taxon>Xylariales</taxon>
        <taxon>Xylariaceae</taxon>
        <taxon>Xylaria</taxon>
    </lineage>
</organism>
<accession>A0A7C8IUH0</accession>
<gene>
    <name evidence="2" type="ORF">GQX73_g3001</name>
</gene>